<evidence type="ECO:0000256" key="1">
    <source>
        <dbReference type="SAM" id="SignalP"/>
    </source>
</evidence>
<accession>A0A7Y0AXW7</accession>
<evidence type="ECO:0000313" key="2">
    <source>
        <dbReference type="EMBL" id="NML75521.1"/>
    </source>
</evidence>
<reference evidence="2 3" key="1">
    <citation type="submission" date="2020-04" db="EMBL/GenBank/DDBJ databases">
        <title>Rhizobium sp. S-51 isolated from soil.</title>
        <authorList>
            <person name="Dahal R.H."/>
        </authorList>
    </citation>
    <scope>NUCLEOTIDE SEQUENCE [LARGE SCALE GENOMIC DNA]</scope>
    <source>
        <strain evidence="2 3">S-51</strain>
    </source>
</reference>
<organism evidence="2 3">
    <name type="scientific">Rhizobium terricola</name>
    <dbReference type="NCBI Taxonomy" id="2728849"/>
    <lineage>
        <taxon>Bacteria</taxon>
        <taxon>Pseudomonadati</taxon>
        <taxon>Pseudomonadota</taxon>
        <taxon>Alphaproteobacteria</taxon>
        <taxon>Hyphomicrobiales</taxon>
        <taxon>Rhizobiaceae</taxon>
        <taxon>Rhizobium/Agrobacterium group</taxon>
        <taxon>Rhizobium</taxon>
    </lineage>
</organism>
<feature type="chain" id="PRO_5031347240" description="LPS-assembly lipoprotein" evidence="1">
    <location>
        <begin position="22"/>
        <end position="165"/>
    </location>
</feature>
<sequence>MPARRLSLALCLTFTALVASCQVRPLYNETAATQANLGAIAYSDATSRVELEVRNQLIFMTGGGSGEPASPQYRVKLKVSSSAGEVLDSQSTVAQTGRVLVIGNYILERVSDGTVLKVGTRKTVALVDFPFQEFAKLRAIRDAENRGARELAELIRADLSMVLGR</sequence>
<protein>
    <recommendedName>
        <fullName evidence="4">LPS-assembly lipoprotein</fullName>
    </recommendedName>
</protein>
<evidence type="ECO:0008006" key="4">
    <source>
        <dbReference type="Google" id="ProtNLM"/>
    </source>
</evidence>
<evidence type="ECO:0000313" key="3">
    <source>
        <dbReference type="Proteomes" id="UP000541470"/>
    </source>
</evidence>
<gene>
    <name evidence="2" type="ORF">HHL25_15420</name>
</gene>
<dbReference type="Proteomes" id="UP000541470">
    <property type="component" value="Unassembled WGS sequence"/>
</dbReference>
<dbReference type="PROSITE" id="PS51257">
    <property type="entry name" value="PROKAR_LIPOPROTEIN"/>
    <property type="match status" value="1"/>
</dbReference>
<name>A0A7Y0AXW7_9HYPH</name>
<keyword evidence="3" id="KW-1185">Reference proteome</keyword>
<dbReference type="Gene3D" id="3.30.160.150">
    <property type="entry name" value="Lipoprotein like domain"/>
    <property type="match status" value="1"/>
</dbReference>
<proteinExistence type="predicted"/>
<comment type="caution">
    <text evidence="2">The sequence shown here is derived from an EMBL/GenBank/DDBJ whole genome shotgun (WGS) entry which is preliminary data.</text>
</comment>
<feature type="signal peptide" evidence="1">
    <location>
        <begin position="1"/>
        <end position="21"/>
    </location>
</feature>
<dbReference type="AlphaFoldDB" id="A0A7Y0AXW7"/>
<keyword evidence="1" id="KW-0732">Signal</keyword>
<dbReference type="EMBL" id="JABBGK010000003">
    <property type="protein sequence ID" value="NML75521.1"/>
    <property type="molecule type" value="Genomic_DNA"/>
</dbReference>